<evidence type="ECO:0000256" key="4">
    <source>
        <dbReference type="ARBA" id="ARBA00023163"/>
    </source>
</evidence>
<dbReference type="GO" id="GO:0003700">
    <property type="term" value="F:DNA-binding transcription factor activity"/>
    <property type="evidence" value="ECO:0007669"/>
    <property type="project" value="InterPro"/>
</dbReference>
<feature type="domain" description="HTH lysR-type" evidence="5">
    <location>
        <begin position="19"/>
        <end position="76"/>
    </location>
</feature>
<dbReference type="SUPFAM" id="SSF46785">
    <property type="entry name" value="Winged helix' DNA-binding domain"/>
    <property type="match status" value="1"/>
</dbReference>
<evidence type="ECO:0000259" key="5">
    <source>
        <dbReference type="PROSITE" id="PS50931"/>
    </source>
</evidence>
<sequence>MTARPGRPDVPSSPMRLTVPLNALRAFEAAARHLSIKDAAAEIGVTPSAVSHQLRILEEAFRLELMRRAGPGLELTAAGRALAPDLTAGFARIVGAVGALQTQRRLGPLRLSIMPTFASHWLSPRLATYPLARPGFELLISTTQDLADLNAGGADAGIRHGRGNWPGLAADLLFQESVVLLGRPGWPAAGDVRAAAARMPLFLPQRLQADFERWNATLPGGAIRPASITIVDTSGLGLKAAMDGVGLTLGGFEMVQDDIAAARLAVLFDHRIGTDSGYYLVYPPALARDRRIRNLKPWLLAEASKVGRA</sequence>
<dbReference type="OrthoDB" id="9794694at2"/>
<evidence type="ECO:0000256" key="2">
    <source>
        <dbReference type="ARBA" id="ARBA00023015"/>
    </source>
</evidence>
<dbReference type="InterPro" id="IPR036388">
    <property type="entry name" value="WH-like_DNA-bd_sf"/>
</dbReference>
<gene>
    <name evidence="6" type="ORF">EDC65_3797</name>
</gene>
<dbReference type="InterPro" id="IPR036390">
    <property type="entry name" value="WH_DNA-bd_sf"/>
</dbReference>
<comment type="caution">
    <text evidence="6">The sequence shown here is derived from an EMBL/GenBank/DDBJ whole genome shotgun (WGS) entry which is preliminary data.</text>
</comment>
<dbReference type="PANTHER" id="PTHR30537">
    <property type="entry name" value="HTH-TYPE TRANSCRIPTIONAL REGULATOR"/>
    <property type="match status" value="1"/>
</dbReference>
<dbReference type="Proteomes" id="UP000278222">
    <property type="component" value="Unassembled WGS sequence"/>
</dbReference>
<dbReference type="EMBL" id="RJKX01000015">
    <property type="protein sequence ID" value="ROP84445.1"/>
    <property type="molecule type" value="Genomic_DNA"/>
</dbReference>
<keyword evidence="4" id="KW-0804">Transcription</keyword>
<dbReference type="RefSeq" id="WP_123692381.1">
    <property type="nucleotide sequence ID" value="NZ_AP019700.1"/>
</dbReference>
<keyword evidence="2" id="KW-0805">Transcription regulation</keyword>
<evidence type="ECO:0000313" key="6">
    <source>
        <dbReference type="EMBL" id="ROP84445.1"/>
    </source>
</evidence>
<dbReference type="InterPro" id="IPR058163">
    <property type="entry name" value="LysR-type_TF_proteobact-type"/>
</dbReference>
<dbReference type="PANTHER" id="PTHR30537:SF79">
    <property type="entry name" value="TRANSCRIPTIONAL REGULATOR-RELATED"/>
    <property type="match status" value="1"/>
</dbReference>
<dbReference type="Pfam" id="PF03466">
    <property type="entry name" value="LysR_substrate"/>
    <property type="match status" value="1"/>
</dbReference>
<dbReference type="AlphaFoldDB" id="A0A3N1L4X4"/>
<reference evidence="6 7" key="1">
    <citation type="submission" date="2018-11" db="EMBL/GenBank/DDBJ databases">
        <title>Genomic Encyclopedia of Type Strains, Phase IV (KMG-IV): sequencing the most valuable type-strain genomes for metagenomic binning, comparative biology and taxonomic classification.</title>
        <authorList>
            <person name="Goeker M."/>
        </authorList>
    </citation>
    <scope>NUCLEOTIDE SEQUENCE [LARGE SCALE GENOMIC DNA]</scope>
    <source>
        <strain evidence="6 7">DSM 5900</strain>
    </source>
</reference>
<dbReference type="SUPFAM" id="SSF53850">
    <property type="entry name" value="Periplasmic binding protein-like II"/>
    <property type="match status" value="1"/>
</dbReference>
<evidence type="ECO:0000256" key="1">
    <source>
        <dbReference type="ARBA" id="ARBA00009437"/>
    </source>
</evidence>
<organism evidence="6 7">
    <name type="scientific">Stella humosa</name>
    <dbReference type="NCBI Taxonomy" id="94"/>
    <lineage>
        <taxon>Bacteria</taxon>
        <taxon>Pseudomonadati</taxon>
        <taxon>Pseudomonadota</taxon>
        <taxon>Alphaproteobacteria</taxon>
        <taxon>Rhodospirillales</taxon>
        <taxon>Stellaceae</taxon>
        <taxon>Stella</taxon>
    </lineage>
</organism>
<evidence type="ECO:0000313" key="7">
    <source>
        <dbReference type="Proteomes" id="UP000278222"/>
    </source>
</evidence>
<dbReference type="GO" id="GO:0043565">
    <property type="term" value="F:sequence-specific DNA binding"/>
    <property type="evidence" value="ECO:0007669"/>
    <property type="project" value="TreeGrafter"/>
</dbReference>
<dbReference type="InterPro" id="IPR000847">
    <property type="entry name" value="LysR_HTH_N"/>
</dbReference>
<name>A0A3N1L4X4_9PROT</name>
<dbReference type="InterPro" id="IPR005119">
    <property type="entry name" value="LysR_subst-bd"/>
</dbReference>
<dbReference type="GO" id="GO:0006351">
    <property type="term" value="P:DNA-templated transcription"/>
    <property type="evidence" value="ECO:0007669"/>
    <property type="project" value="TreeGrafter"/>
</dbReference>
<accession>A0A3N1L4X4</accession>
<evidence type="ECO:0000256" key="3">
    <source>
        <dbReference type="ARBA" id="ARBA00023125"/>
    </source>
</evidence>
<proteinExistence type="inferred from homology"/>
<dbReference type="PROSITE" id="PS50931">
    <property type="entry name" value="HTH_LYSR"/>
    <property type="match status" value="1"/>
</dbReference>
<dbReference type="Gene3D" id="1.10.10.10">
    <property type="entry name" value="Winged helix-like DNA-binding domain superfamily/Winged helix DNA-binding domain"/>
    <property type="match status" value="1"/>
</dbReference>
<protein>
    <submittedName>
        <fullName evidence="6">LysR family transcriptional regulator</fullName>
    </submittedName>
</protein>
<comment type="similarity">
    <text evidence="1">Belongs to the LysR transcriptional regulatory family.</text>
</comment>
<dbReference type="Gene3D" id="3.40.190.10">
    <property type="entry name" value="Periplasmic binding protein-like II"/>
    <property type="match status" value="2"/>
</dbReference>
<keyword evidence="7" id="KW-1185">Reference proteome</keyword>
<dbReference type="Pfam" id="PF00126">
    <property type="entry name" value="HTH_1"/>
    <property type="match status" value="1"/>
</dbReference>
<keyword evidence="3" id="KW-0238">DNA-binding</keyword>